<gene>
    <name evidence="3" type="ORF">WKW80_14270</name>
</gene>
<dbReference type="InterPro" id="IPR051311">
    <property type="entry name" value="DedA_domain"/>
</dbReference>
<feature type="transmembrane region" description="Helical" evidence="1">
    <location>
        <begin position="161"/>
        <end position="180"/>
    </location>
</feature>
<dbReference type="RefSeq" id="WP_340364232.1">
    <property type="nucleotide sequence ID" value="NZ_JBBKZV010000007.1"/>
</dbReference>
<keyword evidence="4" id="KW-1185">Reference proteome</keyword>
<organism evidence="3 4">
    <name type="scientific">Variovorax humicola</name>
    <dbReference type="NCBI Taxonomy" id="1769758"/>
    <lineage>
        <taxon>Bacteria</taxon>
        <taxon>Pseudomonadati</taxon>
        <taxon>Pseudomonadota</taxon>
        <taxon>Betaproteobacteria</taxon>
        <taxon>Burkholderiales</taxon>
        <taxon>Comamonadaceae</taxon>
        <taxon>Variovorax</taxon>
    </lineage>
</organism>
<dbReference type="InterPro" id="IPR032816">
    <property type="entry name" value="VTT_dom"/>
</dbReference>
<evidence type="ECO:0000313" key="4">
    <source>
        <dbReference type="Proteomes" id="UP001363010"/>
    </source>
</evidence>
<keyword evidence="1" id="KW-0472">Membrane</keyword>
<keyword evidence="1" id="KW-0812">Transmembrane</keyword>
<dbReference type="EMBL" id="JBBKZV010000007">
    <property type="protein sequence ID" value="MEJ8823189.1"/>
    <property type="molecule type" value="Genomic_DNA"/>
</dbReference>
<feature type="transmembrane region" description="Helical" evidence="1">
    <location>
        <begin position="12"/>
        <end position="33"/>
    </location>
</feature>
<evidence type="ECO:0000256" key="1">
    <source>
        <dbReference type="SAM" id="Phobius"/>
    </source>
</evidence>
<dbReference type="Pfam" id="PF09335">
    <property type="entry name" value="VTT_dom"/>
    <property type="match status" value="1"/>
</dbReference>
<protein>
    <submittedName>
        <fullName evidence="3">DedA family protein</fullName>
    </submittedName>
</protein>
<feature type="domain" description="VTT" evidence="2">
    <location>
        <begin position="23"/>
        <end position="143"/>
    </location>
</feature>
<proteinExistence type="predicted"/>
<reference evidence="3 4" key="1">
    <citation type="submission" date="2024-03" db="EMBL/GenBank/DDBJ databases">
        <title>Novel species of the genus Variovorax.</title>
        <authorList>
            <person name="Liu Q."/>
            <person name="Xin Y.-H."/>
        </authorList>
    </citation>
    <scope>NUCLEOTIDE SEQUENCE [LARGE SCALE GENOMIC DNA]</scope>
    <source>
        <strain evidence="3 4">KACC 18501</strain>
    </source>
</reference>
<keyword evidence="1" id="KW-1133">Transmembrane helix</keyword>
<feature type="transmembrane region" description="Helical" evidence="1">
    <location>
        <begin position="39"/>
        <end position="60"/>
    </location>
</feature>
<dbReference type="Proteomes" id="UP001363010">
    <property type="component" value="Unassembled WGS sequence"/>
</dbReference>
<comment type="caution">
    <text evidence="3">The sequence shown here is derived from an EMBL/GenBank/DDBJ whole genome shotgun (WGS) entry which is preliminary data.</text>
</comment>
<dbReference type="PANTHER" id="PTHR42709:SF2">
    <property type="entry name" value="INNER MEMBRANE PROTEIN YOHD"/>
    <property type="match status" value="1"/>
</dbReference>
<evidence type="ECO:0000313" key="3">
    <source>
        <dbReference type="EMBL" id="MEJ8823189.1"/>
    </source>
</evidence>
<accession>A0ABU8W117</accession>
<evidence type="ECO:0000259" key="2">
    <source>
        <dbReference type="Pfam" id="PF09335"/>
    </source>
</evidence>
<feature type="transmembrane region" description="Helical" evidence="1">
    <location>
        <begin position="123"/>
        <end position="146"/>
    </location>
</feature>
<name>A0ABU8W117_9BURK</name>
<sequence>MSLAHLVTEYGYGAVLVGSLLEGETVLLLAGMASHHGYLSFPLVVAIAFCGGTLGDQLLFHMGRRHGAAMLRQFPTLAVRSEPVARLIRRHQNWLIFGVRFMYGLRLVGPVAIGMSEVSAMRFAVLNLIGAAVWALLVTGVGYLFGQTLSWLIADLGRYEALALLAAAAVAGVVLAVRWLKARRN</sequence>
<dbReference type="PANTHER" id="PTHR42709">
    <property type="entry name" value="ALKALINE PHOSPHATASE LIKE PROTEIN"/>
    <property type="match status" value="1"/>
</dbReference>